<keyword evidence="14" id="KW-1185">Reference proteome</keyword>
<reference evidence="13" key="1">
    <citation type="submission" date="2021-01" db="EMBL/GenBank/DDBJ databases">
        <title>Whole genome shotgun sequence of Actinoplanes ferrugineus NBRC 15555.</title>
        <authorList>
            <person name="Komaki H."/>
            <person name="Tamura T."/>
        </authorList>
    </citation>
    <scope>NUCLEOTIDE SEQUENCE</scope>
    <source>
        <strain evidence="13">NBRC 15555</strain>
    </source>
</reference>
<organism evidence="13 14">
    <name type="scientific">Paractinoplanes ferrugineus</name>
    <dbReference type="NCBI Taxonomy" id="113564"/>
    <lineage>
        <taxon>Bacteria</taxon>
        <taxon>Bacillati</taxon>
        <taxon>Actinomycetota</taxon>
        <taxon>Actinomycetes</taxon>
        <taxon>Micromonosporales</taxon>
        <taxon>Micromonosporaceae</taxon>
        <taxon>Paractinoplanes</taxon>
    </lineage>
</organism>
<dbReference type="PANTHER" id="PTHR24421:SF10">
    <property type="entry name" value="NITRATE_NITRITE SENSOR PROTEIN NARQ"/>
    <property type="match status" value="1"/>
</dbReference>
<evidence type="ECO:0000313" key="14">
    <source>
        <dbReference type="Proteomes" id="UP000598174"/>
    </source>
</evidence>
<evidence type="ECO:0000256" key="9">
    <source>
        <dbReference type="SAM" id="MobiDB-lite"/>
    </source>
</evidence>
<dbReference type="EMBL" id="BOMM01000077">
    <property type="protein sequence ID" value="GIE16109.1"/>
    <property type="molecule type" value="Genomic_DNA"/>
</dbReference>
<keyword evidence="8" id="KW-0902">Two-component regulatory system</keyword>
<dbReference type="GO" id="GO:0005524">
    <property type="term" value="F:ATP binding"/>
    <property type="evidence" value="ECO:0007669"/>
    <property type="project" value="UniProtKB-KW"/>
</dbReference>
<dbReference type="RefSeq" id="WP_203822449.1">
    <property type="nucleotide sequence ID" value="NZ_BAAABP010000036.1"/>
</dbReference>
<dbReference type="Gene3D" id="1.20.5.1930">
    <property type="match status" value="1"/>
</dbReference>
<keyword evidence="10" id="KW-1133">Transmembrane helix</keyword>
<evidence type="ECO:0000259" key="12">
    <source>
        <dbReference type="Pfam" id="PF07730"/>
    </source>
</evidence>
<dbReference type="Pfam" id="PF02518">
    <property type="entry name" value="HATPase_c"/>
    <property type="match status" value="1"/>
</dbReference>
<keyword evidence="10" id="KW-0812">Transmembrane</keyword>
<dbReference type="Gene3D" id="3.30.565.10">
    <property type="entry name" value="Histidine kinase-like ATPase, C-terminal domain"/>
    <property type="match status" value="1"/>
</dbReference>
<evidence type="ECO:0000256" key="7">
    <source>
        <dbReference type="ARBA" id="ARBA00022840"/>
    </source>
</evidence>
<dbReference type="Pfam" id="PF07730">
    <property type="entry name" value="HisKA_3"/>
    <property type="match status" value="1"/>
</dbReference>
<evidence type="ECO:0000256" key="8">
    <source>
        <dbReference type="ARBA" id="ARBA00023012"/>
    </source>
</evidence>
<evidence type="ECO:0000256" key="4">
    <source>
        <dbReference type="ARBA" id="ARBA00022679"/>
    </source>
</evidence>
<dbReference type="Proteomes" id="UP000598174">
    <property type="component" value="Unassembled WGS sequence"/>
</dbReference>
<keyword evidence="5" id="KW-0547">Nucleotide-binding</keyword>
<dbReference type="InterPro" id="IPR050482">
    <property type="entry name" value="Sensor_HK_TwoCompSys"/>
</dbReference>
<feature type="region of interest" description="Disordered" evidence="9">
    <location>
        <begin position="230"/>
        <end position="249"/>
    </location>
</feature>
<feature type="domain" description="Signal transduction histidine kinase subgroup 3 dimerisation and phosphoacceptor" evidence="12">
    <location>
        <begin position="83"/>
        <end position="149"/>
    </location>
</feature>
<comment type="caution">
    <text evidence="13">The sequence shown here is derived from an EMBL/GenBank/DDBJ whole genome shotgun (WGS) entry which is preliminary data.</text>
</comment>
<comment type="catalytic activity">
    <reaction evidence="1">
        <text>ATP + protein L-histidine = ADP + protein N-phospho-L-histidine.</text>
        <dbReference type="EC" id="2.7.13.3"/>
    </reaction>
</comment>
<feature type="domain" description="Histidine kinase/HSP90-like ATPase" evidence="11">
    <location>
        <begin position="192"/>
        <end position="266"/>
    </location>
</feature>
<evidence type="ECO:0000313" key="13">
    <source>
        <dbReference type="EMBL" id="GIE16109.1"/>
    </source>
</evidence>
<evidence type="ECO:0000259" key="11">
    <source>
        <dbReference type="Pfam" id="PF02518"/>
    </source>
</evidence>
<evidence type="ECO:0000256" key="3">
    <source>
        <dbReference type="ARBA" id="ARBA00022553"/>
    </source>
</evidence>
<evidence type="ECO:0000256" key="2">
    <source>
        <dbReference type="ARBA" id="ARBA00012438"/>
    </source>
</evidence>
<evidence type="ECO:0000256" key="6">
    <source>
        <dbReference type="ARBA" id="ARBA00022777"/>
    </source>
</evidence>
<protein>
    <recommendedName>
        <fullName evidence="2">histidine kinase</fullName>
        <ecNumber evidence="2">2.7.13.3</ecNumber>
    </recommendedName>
</protein>
<dbReference type="GO" id="GO:0000155">
    <property type="term" value="F:phosphorelay sensor kinase activity"/>
    <property type="evidence" value="ECO:0007669"/>
    <property type="project" value="InterPro"/>
</dbReference>
<keyword evidence="7" id="KW-0067">ATP-binding</keyword>
<evidence type="ECO:0000256" key="1">
    <source>
        <dbReference type="ARBA" id="ARBA00000085"/>
    </source>
</evidence>
<dbReference type="PANTHER" id="PTHR24421">
    <property type="entry name" value="NITRATE/NITRITE SENSOR PROTEIN NARX-RELATED"/>
    <property type="match status" value="1"/>
</dbReference>
<dbReference type="InterPro" id="IPR036890">
    <property type="entry name" value="HATPase_C_sf"/>
</dbReference>
<proteinExistence type="predicted"/>
<keyword evidence="4" id="KW-0808">Transferase</keyword>
<dbReference type="InterPro" id="IPR011712">
    <property type="entry name" value="Sig_transdc_His_kin_sub3_dim/P"/>
</dbReference>
<dbReference type="CDD" id="cd16917">
    <property type="entry name" value="HATPase_UhpB-NarQ-NarX-like"/>
    <property type="match status" value="1"/>
</dbReference>
<dbReference type="GO" id="GO:0016020">
    <property type="term" value="C:membrane"/>
    <property type="evidence" value="ECO:0007669"/>
    <property type="project" value="InterPro"/>
</dbReference>
<name>A0A919J9P4_9ACTN</name>
<feature type="transmembrane region" description="Helical" evidence="10">
    <location>
        <begin position="12"/>
        <end position="32"/>
    </location>
</feature>
<dbReference type="InterPro" id="IPR003594">
    <property type="entry name" value="HATPase_dom"/>
</dbReference>
<keyword evidence="6" id="KW-0418">Kinase</keyword>
<accession>A0A919J9P4</accession>
<feature type="region of interest" description="Disordered" evidence="9">
    <location>
        <begin position="262"/>
        <end position="314"/>
    </location>
</feature>
<dbReference type="GO" id="GO:0046983">
    <property type="term" value="F:protein dimerization activity"/>
    <property type="evidence" value="ECO:0007669"/>
    <property type="project" value="InterPro"/>
</dbReference>
<feature type="transmembrane region" description="Helical" evidence="10">
    <location>
        <begin position="38"/>
        <end position="58"/>
    </location>
</feature>
<evidence type="ECO:0000256" key="10">
    <source>
        <dbReference type="SAM" id="Phobius"/>
    </source>
</evidence>
<dbReference type="SUPFAM" id="SSF55874">
    <property type="entry name" value="ATPase domain of HSP90 chaperone/DNA topoisomerase II/histidine kinase"/>
    <property type="match status" value="1"/>
</dbReference>
<keyword evidence="10" id="KW-0472">Membrane</keyword>
<gene>
    <name evidence="13" type="ORF">Afe05nite_79490</name>
</gene>
<evidence type="ECO:0000256" key="5">
    <source>
        <dbReference type="ARBA" id="ARBA00022741"/>
    </source>
</evidence>
<keyword evidence="3" id="KW-0597">Phosphoprotein</keyword>
<dbReference type="AlphaFoldDB" id="A0A919J9P4"/>
<sequence>METDRPAWRSRVWIAAVAVLVLLALVLTTAGFANPASAWATLVAVAGFTAAVIGWALLRTSAQRHHYEEELATWAAERAAQGERLRIARELHDLASHGLGLITVRASVARTVTGPGGEAERDDALADIERISREATTELRRMLAVLRTSGPAPLRPGDTLGDLPAIVKAANEAGMTTTLGVGELGAVSPGVQLTVCAVVREALNNTLRHAGPVGARVELRRDREAVVVHVQDDGPGPGWQPRPGAGQGLRGLRERLNTLGGTLTAEPAGSDAGNRHGGNRHAGNRHPGSVRGAGGGEDRGGWLLTAHIPDRGTG</sequence>
<dbReference type="EC" id="2.7.13.3" evidence="2"/>